<dbReference type="Gene3D" id="2.60.120.10">
    <property type="entry name" value="Jelly Rolls"/>
    <property type="match status" value="1"/>
</dbReference>
<dbReference type="Proteomes" id="UP001161388">
    <property type="component" value="Unassembled WGS sequence"/>
</dbReference>
<organism evidence="3 4">
    <name type="scientific">Sulfitobacter pacificus</name>
    <dbReference type="NCBI Taxonomy" id="1499314"/>
    <lineage>
        <taxon>Bacteria</taxon>
        <taxon>Pseudomonadati</taxon>
        <taxon>Pseudomonadota</taxon>
        <taxon>Alphaproteobacteria</taxon>
        <taxon>Rhodobacterales</taxon>
        <taxon>Roseobacteraceae</taxon>
        <taxon>Sulfitobacter</taxon>
    </lineage>
</organism>
<dbReference type="InterPro" id="IPR014710">
    <property type="entry name" value="RmlC-like_jellyroll"/>
</dbReference>
<keyword evidence="1" id="KW-0479">Metal-binding</keyword>
<dbReference type="InterPro" id="IPR011051">
    <property type="entry name" value="RmlC_Cupin_sf"/>
</dbReference>
<dbReference type="SUPFAM" id="SSF51182">
    <property type="entry name" value="RmlC-like cupins"/>
    <property type="match status" value="1"/>
</dbReference>
<dbReference type="EMBL" id="BSNL01000001">
    <property type="protein sequence ID" value="GLQ27577.1"/>
    <property type="molecule type" value="Genomic_DNA"/>
</dbReference>
<dbReference type="PANTHER" id="PTHR35848:SF9">
    <property type="entry name" value="SLL1358 PROTEIN"/>
    <property type="match status" value="1"/>
</dbReference>
<evidence type="ECO:0000259" key="2">
    <source>
        <dbReference type="Pfam" id="PF07883"/>
    </source>
</evidence>
<dbReference type="Pfam" id="PF07883">
    <property type="entry name" value="Cupin_2"/>
    <property type="match status" value="1"/>
</dbReference>
<evidence type="ECO:0000313" key="3">
    <source>
        <dbReference type="EMBL" id="GLQ27577.1"/>
    </source>
</evidence>
<evidence type="ECO:0000313" key="4">
    <source>
        <dbReference type="Proteomes" id="UP001161388"/>
    </source>
</evidence>
<evidence type="ECO:0000256" key="1">
    <source>
        <dbReference type="ARBA" id="ARBA00022723"/>
    </source>
</evidence>
<reference evidence="3" key="1">
    <citation type="journal article" date="2014" name="Int. J. Syst. Evol. Microbiol.">
        <title>Complete genome of a new Firmicutes species belonging to the dominant human colonic microbiota ('Ruminococcus bicirculans') reveals two chromosomes and a selective capacity to utilize plant glucans.</title>
        <authorList>
            <consortium name="NISC Comparative Sequencing Program"/>
            <person name="Wegmann U."/>
            <person name="Louis P."/>
            <person name="Goesmann A."/>
            <person name="Henrissat B."/>
            <person name="Duncan S.H."/>
            <person name="Flint H.J."/>
        </authorList>
    </citation>
    <scope>NUCLEOTIDE SEQUENCE</scope>
    <source>
        <strain evidence="3">NBRC 109915</strain>
    </source>
</reference>
<feature type="domain" description="Cupin type-2" evidence="2">
    <location>
        <begin position="34"/>
        <end position="101"/>
    </location>
</feature>
<dbReference type="PANTHER" id="PTHR35848">
    <property type="entry name" value="OXALATE-BINDING PROTEIN"/>
    <property type="match status" value="1"/>
</dbReference>
<gene>
    <name evidence="3" type="ORF">GCM10007927_23800</name>
</gene>
<keyword evidence="4" id="KW-1185">Reference proteome</keyword>
<dbReference type="InterPro" id="IPR051610">
    <property type="entry name" value="GPI/OXD"/>
</dbReference>
<dbReference type="InterPro" id="IPR013096">
    <property type="entry name" value="Cupin_2"/>
</dbReference>
<protein>
    <submittedName>
        <fullName evidence="3">Cupin</fullName>
    </submittedName>
</protein>
<comment type="caution">
    <text evidence="3">The sequence shown here is derived from an EMBL/GenBank/DDBJ whole genome shotgun (WGS) entry which is preliminary data.</text>
</comment>
<proteinExistence type="predicted"/>
<name>A0ABQ5VKE4_9RHOB</name>
<reference evidence="3" key="2">
    <citation type="submission" date="2023-01" db="EMBL/GenBank/DDBJ databases">
        <title>Draft genome sequence of Sulfitobacter pacificus strain NBRC 109915.</title>
        <authorList>
            <person name="Sun Q."/>
            <person name="Mori K."/>
        </authorList>
    </citation>
    <scope>NUCLEOTIDE SEQUENCE</scope>
    <source>
        <strain evidence="3">NBRC 109915</strain>
    </source>
</reference>
<sequence>MGMKNRINAEHYIWGDACEGWRLLDDNDLAIIEERMPPGTAEVRHKHRQANQVFYVLSGTLTLEVNGVVEHLSAFDSMNVRPELPHQARNEGEEDARFLVISAPTTRGDRTPS</sequence>
<dbReference type="RefSeq" id="WP_284373686.1">
    <property type="nucleotide sequence ID" value="NZ_BSNL01000001.1"/>
</dbReference>
<accession>A0ABQ5VKE4</accession>